<evidence type="ECO:0000256" key="4">
    <source>
        <dbReference type="ARBA" id="ARBA00022989"/>
    </source>
</evidence>
<reference evidence="8 9" key="1">
    <citation type="submission" date="2016-10" db="EMBL/GenBank/DDBJ databases">
        <authorList>
            <person name="de Groot N.N."/>
        </authorList>
    </citation>
    <scope>NUCLEOTIDE SEQUENCE [LARGE SCALE GENOMIC DNA]</scope>
    <source>
        <strain evidence="8 9">DSM 45317</strain>
    </source>
</reference>
<dbReference type="GO" id="GO:0005886">
    <property type="term" value="C:plasma membrane"/>
    <property type="evidence" value="ECO:0007669"/>
    <property type="project" value="UniProtKB-SubCell"/>
</dbReference>
<feature type="transmembrane region" description="Helical" evidence="7">
    <location>
        <begin position="248"/>
        <end position="269"/>
    </location>
</feature>
<evidence type="ECO:0000256" key="2">
    <source>
        <dbReference type="ARBA" id="ARBA00022475"/>
    </source>
</evidence>
<keyword evidence="5 7" id="KW-0472">Membrane</keyword>
<name>A0A1I4DIV1_9ACTN</name>
<evidence type="ECO:0000313" key="9">
    <source>
        <dbReference type="Proteomes" id="UP000199152"/>
    </source>
</evidence>
<feature type="transmembrane region" description="Helical" evidence="7">
    <location>
        <begin position="290"/>
        <end position="314"/>
    </location>
</feature>
<dbReference type="EMBL" id="FOSW01000004">
    <property type="protein sequence ID" value="SFK92819.1"/>
    <property type="molecule type" value="Genomic_DNA"/>
</dbReference>
<dbReference type="AlphaFoldDB" id="A0A1I4DIV1"/>
<feature type="transmembrane region" description="Helical" evidence="7">
    <location>
        <begin position="219"/>
        <end position="242"/>
    </location>
</feature>
<dbReference type="PANTHER" id="PTHR30250">
    <property type="entry name" value="PST FAMILY PREDICTED COLANIC ACID TRANSPORTER"/>
    <property type="match status" value="1"/>
</dbReference>
<evidence type="ECO:0000256" key="5">
    <source>
        <dbReference type="ARBA" id="ARBA00023136"/>
    </source>
</evidence>
<evidence type="ECO:0000256" key="7">
    <source>
        <dbReference type="SAM" id="Phobius"/>
    </source>
</evidence>
<feature type="transmembrane region" description="Helical" evidence="7">
    <location>
        <begin position="89"/>
        <end position="110"/>
    </location>
</feature>
<evidence type="ECO:0000256" key="1">
    <source>
        <dbReference type="ARBA" id="ARBA00004651"/>
    </source>
</evidence>
<keyword evidence="4 7" id="KW-1133">Transmembrane helix</keyword>
<comment type="subcellular location">
    <subcellularLocation>
        <location evidence="1">Cell membrane</location>
        <topology evidence="1">Multi-pass membrane protein</topology>
    </subcellularLocation>
</comment>
<feature type="transmembrane region" description="Helical" evidence="7">
    <location>
        <begin position="150"/>
        <end position="172"/>
    </location>
</feature>
<keyword evidence="9" id="KW-1185">Reference proteome</keyword>
<dbReference type="InterPro" id="IPR002797">
    <property type="entry name" value="Polysacc_synth"/>
</dbReference>
<dbReference type="RefSeq" id="WP_091323521.1">
    <property type="nucleotide sequence ID" value="NZ_FOSW01000004.1"/>
</dbReference>
<accession>A0A1I4DIV1</accession>
<dbReference type="InParanoid" id="A0A1I4DIV1"/>
<organism evidence="8 9">
    <name type="scientific">Geodermatophilus ruber</name>
    <dbReference type="NCBI Taxonomy" id="504800"/>
    <lineage>
        <taxon>Bacteria</taxon>
        <taxon>Bacillati</taxon>
        <taxon>Actinomycetota</taxon>
        <taxon>Actinomycetes</taxon>
        <taxon>Geodermatophilales</taxon>
        <taxon>Geodermatophilaceae</taxon>
        <taxon>Geodermatophilus</taxon>
    </lineage>
</organism>
<dbReference type="Pfam" id="PF01943">
    <property type="entry name" value="Polysacc_synt"/>
    <property type="match status" value="1"/>
</dbReference>
<dbReference type="InterPro" id="IPR050833">
    <property type="entry name" value="Poly_Biosynth_Transport"/>
</dbReference>
<protein>
    <submittedName>
        <fullName evidence="8">Membrane protein involved in the export of O-antigen and teichoic acid</fullName>
    </submittedName>
</protein>
<evidence type="ECO:0000256" key="6">
    <source>
        <dbReference type="SAM" id="MobiDB-lite"/>
    </source>
</evidence>
<feature type="transmembrane region" description="Helical" evidence="7">
    <location>
        <begin position="48"/>
        <end position="68"/>
    </location>
</feature>
<dbReference type="Proteomes" id="UP000199152">
    <property type="component" value="Unassembled WGS sequence"/>
</dbReference>
<sequence length="431" mass="43361">MGEAGGGRGLPHGVAARLLVAQLVTAAVAFGINVLSARSLGPEGRGALALYLQLSYIVAVLCIAGIDRSYPASAAGRSGPGTREAGGEILRLTLLPTAVCVALTLAVSLVPPLATGYTLAHAGALALMLLGLVATTALRTAAIAAGSASAFLTVTLAWQGSLAVAAGLFTLAGVDSPLVWLLAYGLAALLPALVLLAVQRPRLRPGFPAARRASRLAGLALLPSTLANMVTLRADRLLLPAIAGPEALGLYIIVATITEALGWPAQAYVDAHVPAWARAHEQGRLRPLRVVAVSLGYVAVAVTAVGLVTAALVVPVFGGEYRASVALVWPLAIAAGLHTLSRVGVGIAVARAQPYRVGVVDVGGMLVALAAYLVLIPLGGALGTAWACVIGYSAGAALAAWAALAPSKVPAPDGPAVDDPHENSAQPTPPR</sequence>
<feature type="region of interest" description="Disordered" evidence="6">
    <location>
        <begin position="410"/>
        <end position="431"/>
    </location>
</feature>
<feature type="transmembrane region" description="Helical" evidence="7">
    <location>
        <begin position="116"/>
        <end position="138"/>
    </location>
</feature>
<feature type="transmembrane region" description="Helical" evidence="7">
    <location>
        <begin position="326"/>
        <end position="350"/>
    </location>
</feature>
<feature type="transmembrane region" description="Helical" evidence="7">
    <location>
        <begin position="18"/>
        <end position="36"/>
    </location>
</feature>
<dbReference type="STRING" id="504800.SAMN04488085_104395"/>
<gene>
    <name evidence="8" type="ORF">SAMN04488085_104395</name>
</gene>
<feature type="transmembrane region" description="Helical" evidence="7">
    <location>
        <begin position="357"/>
        <end position="378"/>
    </location>
</feature>
<dbReference type="OrthoDB" id="3281634at2"/>
<proteinExistence type="predicted"/>
<dbReference type="PANTHER" id="PTHR30250:SF11">
    <property type="entry name" value="O-ANTIGEN TRANSPORTER-RELATED"/>
    <property type="match status" value="1"/>
</dbReference>
<evidence type="ECO:0000313" key="8">
    <source>
        <dbReference type="EMBL" id="SFK92819.1"/>
    </source>
</evidence>
<evidence type="ECO:0000256" key="3">
    <source>
        <dbReference type="ARBA" id="ARBA00022692"/>
    </source>
</evidence>
<feature type="transmembrane region" description="Helical" evidence="7">
    <location>
        <begin position="178"/>
        <end position="198"/>
    </location>
</feature>
<keyword evidence="2" id="KW-1003">Cell membrane</keyword>
<keyword evidence="3 7" id="KW-0812">Transmembrane</keyword>
<feature type="transmembrane region" description="Helical" evidence="7">
    <location>
        <begin position="384"/>
        <end position="404"/>
    </location>
</feature>